<reference evidence="1 2" key="1">
    <citation type="journal article" date="2018" name="PLoS ONE">
        <title>The draft genome of Kipferlia bialata reveals reductive genome evolution in fornicate parasites.</title>
        <authorList>
            <person name="Tanifuji G."/>
            <person name="Takabayashi S."/>
            <person name="Kume K."/>
            <person name="Takagi M."/>
            <person name="Nakayama T."/>
            <person name="Kamikawa R."/>
            <person name="Inagaki Y."/>
            <person name="Hashimoto T."/>
        </authorList>
    </citation>
    <scope>NUCLEOTIDE SEQUENCE [LARGE SCALE GENOMIC DNA]</scope>
    <source>
        <strain evidence="1">NY0173</strain>
    </source>
</reference>
<evidence type="ECO:0000313" key="1">
    <source>
        <dbReference type="EMBL" id="GCA62548.1"/>
    </source>
</evidence>
<sequence length="608" mass="66282">MALGVPSQDTRLNGLVASTLLAAASKPLLQDGTLDYSTLPQISRFLAQDPTSETITGTHPLPLDYRDCNIMYGMGEDAEPSNSAPNRVSILAGTLNRFCGREGIPLFFAHEYPVQDRLGGRLDIGVFYILEPGLFRTPSGPVPLAESHYCIGAVECAKSPNEGETGGKLHCARGAALCHVLQRSYMNQFDRGENKNTPLFGSLVVGLSMEKPSDMDGPSFYAPSVGMDPACLKLHHFIPPTATCDCSTPIGLVECFKRFGDATLEHLRDVAMDGWTLDPRLPLPLCGYGHWPEAEREGFNDLFQPYRGPQATGGSISRVVGVQAIGETDLLVAKSFPPKCIGVSPSSRKPNHAIVQLLCDAKGSHKGPLVPTSVWHPDSNVLVSEFLRGCGPSATHALPLIRGMLRLEKCEPRVYHNDLHLGNVICMPDGTVRFVDFDHASHKFLPGLMGNVTVTDFYPRPQLYGKNIPVMTLSSNLDLACVLYIACQWRPELETHVVSFATRSSWLRGYPSSLDLVDVLKVLLEYGPDVFDLQTFVTGLKASGVGDIPPGSDEDLPWVPFSFVRSMTAKPVKRGPEAVASEDRERAALDLSVKRWDSKGRNITICVI</sequence>
<accession>A0A391NTF8</accession>
<evidence type="ECO:0000313" key="2">
    <source>
        <dbReference type="Proteomes" id="UP000265618"/>
    </source>
</evidence>
<dbReference type="AlphaFoldDB" id="A0A391NTF8"/>
<protein>
    <submittedName>
        <fullName evidence="1">Uncharacterized protein</fullName>
    </submittedName>
</protein>
<dbReference type="SUPFAM" id="SSF56112">
    <property type="entry name" value="Protein kinase-like (PK-like)"/>
    <property type="match status" value="2"/>
</dbReference>
<dbReference type="Proteomes" id="UP000265618">
    <property type="component" value="Unassembled WGS sequence"/>
</dbReference>
<keyword evidence="2" id="KW-1185">Reference proteome</keyword>
<name>A0A391NTF8_9EUKA</name>
<gene>
    <name evidence="1" type="ORF">KIPB_004247</name>
</gene>
<dbReference type="InterPro" id="IPR011009">
    <property type="entry name" value="Kinase-like_dom_sf"/>
</dbReference>
<organism evidence="1 2">
    <name type="scientific">Kipferlia bialata</name>
    <dbReference type="NCBI Taxonomy" id="797122"/>
    <lineage>
        <taxon>Eukaryota</taxon>
        <taxon>Metamonada</taxon>
        <taxon>Carpediemonas-like organisms</taxon>
        <taxon>Kipferlia</taxon>
    </lineage>
</organism>
<comment type="caution">
    <text evidence="1">The sequence shown here is derived from an EMBL/GenBank/DDBJ whole genome shotgun (WGS) entry which is preliminary data.</text>
</comment>
<dbReference type="EMBL" id="BDIP01000891">
    <property type="protein sequence ID" value="GCA62548.1"/>
    <property type="molecule type" value="Genomic_DNA"/>
</dbReference>
<dbReference type="OrthoDB" id="10267235at2759"/>
<proteinExistence type="predicted"/>